<evidence type="ECO:0000313" key="5">
    <source>
        <dbReference type="EMBL" id="RFU96266.1"/>
    </source>
</evidence>
<evidence type="ECO:0000256" key="2">
    <source>
        <dbReference type="ARBA" id="ARBA00022679"/>
    </source>
</evidence>
<dbReference type="InterPro" id="IPR052028">
    <property type="entry name" value="HipA_Ser/Thr_kinase"/>
</dbReference>
<protein>
    <submittedName>
        <fullName evidence="5">Type II toxin-antitoxin system HipA family toxin</fullName>
    </submittedName>
</protein>
<feature type="domain" description="HipA-like C-terminal" evidence="4">
    <location>
        <begin position="54"/>
        <end position="277"/>
    </location>
</feature>
<dbReference type="Proteomes" id="UP000264002">
    <property type="component" value="Unassembled WGS sequence"/>
</dbReference>
<dbReference type="PANTHER" id="PTHR37419">
    <property type="entry name" value="SERINE/THREONINE-PROTEIN KINASE TOXIN HIPA"/>
    <property type="match status" value="1"/>
</dbReference>
<proteinExistence type="inferred from homology"/>
<dbReference type="EMBL" id="QUWK01000001">
    <property type="protein sequence ID" value="RFU96266.1"/>
    <property type="molecule type" value="Genomic_DNA"/>
</dbReference>
<keyword evidence="3" id="KW-0418">Kinase</keyword>
<evidence type="ECO:0000256" key="1">
    <source>
        <dbReference type="ARBA" id="ARBA00010164"/>
    </source>
</evidence>
<evidence type="ECO:0000259" key="4">
    <source>
        <dbReference type="Pfam" id="PF07804"/>
    </source>
</evidence>
<dbReference type="AlphaFoldDB" id="A0A372MLT3"/>
<gene>
    <name evidence="5" type="ORF">DYP60_01485</name>
</gene>
<dbReference type="PANTHER" id="PTHR37419:SF1">
    <property type="entry name" value="SERINE_THREONINE-PROTEIN KINASE TOXIN HIPA"/>
    <property type="match status" value="1"/>
</dbReference>
<name>A0A372MLT3_9SPIR</name>
<dbReference type="Gene3D" id="1.10.1070.20">
    <property type="match status" value="1"/>
</dbReference>
<dbReference type="GO" id="GO:0004674">
    <property type="term" value="F:protein serine/threonine kinase activity"/>
    <property type="evidence" value="ECO:0007669"/>
    <property type="project" value="TreeGrafter"/>
</dbReference>
<comment type="similarity">
    <text evidence="1">Belongs to the HipA Ser/Thr kinase family.</text>
</comment>
<evidence type="ECO:0000256" key="3">
    <source>
        <dbReference type="ARBA" id="ARBA00022777"/>
    </source>
</evidence>
<reference evidence="6" key="1">
    <citation type="submission" date="2018-08" db="EMBL/GenBank/DDBJ databases">
        <authorList>
            <person name="Grouzdev D.S."/>
            <person name="Krutkina M.S."/>
        </authorList>
    </citation>
    <scope>NUCLEOTIDE SEQUENCE [LARGE SCALE GENOMIC DNA]</scope>
    <source>
        <strain evidence="6">4-11</strain>
    </source>
</reference>
<comment type="caution">
    <text evidence="5">The sequence shown here is derived from an EMBL/GenBank/DDBJ whole genome shotgun (WGS) entry which is preliminary data.</text>
</comment>
<keyword evidence="2" id="KW-0808">Transferase</keyword>
<dbReference type="Pfam" id="PF07804">
    <property type="entry name" value="HipA_C"/>
    <property type="match status" value="1"/>
</dbReference>
<reference evidence="5 6" key="2">
    <citation type="submission" date="2018-09" db="EMBL/GenBank/DDBJ databases">
        <title>Genome of Sphaerochaeta halotolerans strain 4-11.</title>
        <authorList>
            <person name="Nazina T.N."/>
            <person name="Sokolova D.S."/>
        </authorList>
    </citation>
    <scope>NUCLEOTIDE SEQUENCE [LARGE SCALE GENOMIC DNA]</scope>
    <source>
        <strain evidence="5 6">4-11</strain>
    </source>
</reference>
<dbReference type="GO" id="GO:0005829">
    <property type="term" value="C:cytosol"/>
    <property type="evidence" value="ECO:0007669"/>
    <property type="project" value="TreeGrafter"/>
</dbReference>
<evidence type="ECO:0000313" key="6">
    <source>
        <dbReference type="Proteomes" id="UP000264002"/>
    </source>
</evidence>
<accession>A0A372MLT3</accession>
<sequence>MKRCLYCGRILDEPHLHGWHQRCILSFFGTKEMPILDFDQANLGLHATQSGYTIPGVQKKFSLSLDHTKQTDRLTLVEKPPGYIVKLQTEAYEALPELEHVVMHMAKIAKIATVPNALIQLNDGSLAYIAKRIDRIFEKDHVIQLPMEDFCQLTGRLTEDKYQGSYEQCGTIIRTYSRQHMLDLTNFWYVLVFCFITGNSDMHLKNFSLYAPKDEHFQLTPAYDLLPVQLILPEDPQEMALTLRGKKSRLKRSDFLHLAEHLEMPEQVAERLVKRVSGLFPQWEVLIKESCIPDPLKPELMELIRSRIDRITAE</sequence>
<organism evidence="5 6">
    <name type="scientific">Sphaerochaeta halotolerans</name>
    <dbReference type="NCBI Taxonomy" id="2293840"/>
    <lineage>
        <taxon>Bacteria</taxon>
        <taxon>Pseudomonadati</taxon>
        <taxon>Spirochaetota</taxon>
        <taxon>Spirochaetia</taxon>
        <taxon>Spirochaetales</taxon>
        <taxon>Sphaerochaetaceae</taxon>
        <taxon>Sphaerochaeta</taxon>
    </lineage>
</organism>
<dbReference type="InterPro" id="IPR012893">
    <property type="entry name" value="HipA-like_C"/>
</dbReference>
<keyword evidence="6" id="KW-1185">Reference proteome</keyword>